<dbReference type="InterPro" id="IPR005746">
    <property type="entry name" value="Thioredoxin"/>
</dbReference>
<reference evidence="6" key="1">
    <citation type="submission" date="2018-05" db="EMBL/GenBank/DDBJ databases">
        <authorList>
            <person name="Lanie J.A."/>
            <person name="Ng W.-L."/>
            <person name="Kazmierczak K.M."/>
            <person name="Andrzejewski T.M."/>
            <person name="Davidsen T.M."/>
            <person name="Wayne K.J."/>
            <person name="Tettelin H."/>
            <person name="Glass J.I."/>
            <person name="Rusch D."/>
            <person name="Podicherti R."/>
            <person name="Tsui H.-C.T."/>
            <person name="Winkler M.E."/>
        </authorList>
    </citation>
    <scope>NUCLEOTIDE SEQUENCE</scope>
</reference>
<evidence type="ECO:0000313" key="6">
    <source>
        <dbReference type="EMBL" id="SVA14649.1"/>
    </source>
</evidence>
<dbReference type="GO" id="GO:0005737">
    <property type="term" value="C:cytoplasm"/>
    <property type="evidence" value="ECO:0007669"/>
    <property type="project" value="TreeGrafter"/>
</dbReference>
<dbReference type="PIRSF" id="PIRSF000077">
    <property type="entry name" value="Thioredoxin"/>
    <property type="match status" value="1"/>
</dbReference>
<keyword evidence="2" id="KW-0249">Electron transport</keyword>
<name>A0A381TFS9_9ZZZZ</name>
<dbReference type="Gene3D" id="3.40.30.10">
    <property type="entry name" value="Glutaredoxin"/>
    <property type="match status" value="1"/>
</dbReference>
<gene>
    <name evidence="6" type="ORF">METZ01_LOCUS67503</name>
</gene>
<dbReference type="PANTHER" id="PTHR45663:SF11">
    <property type="entry name" value="GEO12009P1"/>
    <property type="match status" value="1"/>
</dbReference>
<dbReference type="InterPro" id="IPR013766">
    <property type="entry name" value="Thioredoxin_domain"/>
</dbReference>
<dbReference type="PROSITE" id="PS51352">
    <property type="entry name" value="THIOREDOXIN_2"/>
    <property type="match status" value="1"/>
</dbReference>
<evidence type="ECO:0000256" key="2">
    <source>
        <dbReference type="ARBA" id="ARBA00022982"/>
    </source>
</evidence>
<dbReference type="GO" id="GO:0015035">
    <property type="term" value="F:protein-disulfide reductase activity"/>
    <property type="evidence" value="ECO:0007669"/>
    <property type="project" value="InterPro"/>
</dbReference>
<dbReference type="CDD" id="cd02947">
    <property type="entry name" value="TRX_family"/>
    <property type="match status" value="1"/>
</dbReference>
<evidence type="ECO:0000256" key="1">
    <source>
        <dbReference type="ARBA" id="ARBA00022448"/>
    </source>
</evidence>
<dbReference type="EMBL" id="UINC01004483">
    <property type="protein sequence ID" value="SVA14649.1"/>
    <property type="molecule type" value="Genomic_DNA"/>
</dbReference>
<dbReference type="NCBIfam" id="TIGR01068">
    <property type="entry name" value="thioredoxin"/>
    <property type="match status" value="1"/>
</dbReference>
<proteinExistence type="predicted"/>
<dbReference type="InterPro" id="IPR017937">
    <property type="entry name" value="Thioredoxin_CS"/>
</dbReference>
<protein>
    <recommendedName>
        <fullName evidence="5">Thioredoxin domain-containing protein</fullName>
    </recommendedName>
</protein>
<dbReference type="PRINTS" id="PR00421">
    <property type="entry name" value="THIOREDOXIN"/>
</dbReference>
<feature type="domain" description="Thioredoxin" evidence="5">
    <location>
        <begin position="1"/>
        <end position="109"/>
    </location>
</feature>
<dbReference type="AlphaFoldDB" id="A0A381TFS9"/>
<evidence type="ECO:0000256" key="4">
    <source>
        <dbReference type="ARBA" id="ARBA00023284"/>
    </source>
</evidence>
<keyword evidence="1" id="KW-0813">Transport</keyword>
<evidence type="ECO:0000256" key="3">
    <source>
        <dbReference type="ARBA" id="ARBA00023157"/>
    </source>
</evidence>
<keyword evidence="4" id="KW-0676">Redox-active center</keyword>
<organism evidence="6">
    <name type="scientific">marine metagenome</name>
    <dbReference type="NCBI Taxonomy" id="408172"/>
    <lineage>
        <taxon>unclassified sequences</taxon>
        <taxon>metagenomes</taxon>
        <taxon>ecological metagenomes</taxon>
    </lineage>
</organism>
<dbReference type="PANTHER" id="PTHR45663">
    <property type="entry name" value="GEO12009P1"/>
    <property type="match status" value="1"/>
</dbReference>
<sequence length="110" mass="12053">MSENVKEITSMNFNDEVLKSDTPVLVDFWAEWCGPCRAIGPVVDEIANDYNGKVSVGKLNVDNENQLAMEYGVRSIPALLIFNNGAVVNQIVGAVPKNRITDILDTVISK</sequence>
<dbReference type="SUPFAM" id="SSF52833">
    <property type="entry name" value="Thioredoxin-like"/>
    <property type="match status" value="1"/>
</dbReference>
<accession>A0A381TFS9</accession>
<evidence type="ECO:0000259" key="5">
    <source>
        <dbReference type="PROSITE" id="PS51352"/>
    </source>
</evidence>
<keyword evidence="3" id="KW-1015">Disulfide bond</keyword>
<dbReference type="FunFam" id="3.40.30.10:FF:000001">
    <property type="entry name" value="Thioredoxin"/>
    <property type="match status" value="1"/>
</dbReference>
<dbReference type="PROSITE" id="PS00194">
    <property type="entry name" value="THIOREDOXIN_1"/>
    <property type="match status" value="1"/>
</dbReference>
<dbReference type="Pfam" id="PF00085">
    <property type="entry name" value="Thioredoxin"/>
    <property type="match status" value="1"/>
</dbReference>
<dbReference type="InterPro" id="IPR036249">
    <property type="entry name" value="Thioredoxin-like_sf"/>
</dbReference>